<dbReference type="SUPFAM" id="SSF51690">
    <property type="entry name" value="Nicotinate/Quinolinate PRTase C-terminal domain-like"/>
    <property type="match status" value="1"/>
</dbReference>
<feature type="domain" description="Nicotinate/nicotinamide phosphoribosyltransferase" evidence="10">
    <location>
        <begin position="194"/>
        <end position="428"/>
    </location>
</feature>
<evidence type="ECO:0000256" key="2">
    <source>
        <dbReference type="ARBA" id="ARBA00022642"/>
    </source>
</evidence>
<comment type="similarity">
    <text evidence="1">Belongs to the NAPRTase family.</text>
</comment>
<dbReference type="GO" id="GO:0009435">
    <property type="term" value="P:NAD+ biosynthetic process"/>
    <property type="evidence" value="ECO:0007669"/>
    <property type="project" value="InterPro"/>
</dbReference>
<feature type="domain" description="Nicotinamide phosphoribosyltransferase N-terminal" evidence="11">
    <location>
        <begin position="18"/>
        <end position="119"/>
    </location>
</feature>
<feature type="binding site" evidence="9">
    <location>
        <position position="201"/>
    </location>
    <ligand>
        <name>diphosphate</name>
        <dbReference type="ChEBI" id="CHEBI:33019"/>
    </ligand>
</feature>
<dbReference type="PANTHER" id="PTHR43816:SF1">
    <property type="entry name" value="NICOTINAMIDE PHOSPHORIBOSYLTRANSFERASE"/>
    <property type="match status" value="1"/>
</dbReference>
<keyword evidence="13" id="KW-1185">Reference proteome</keyword>
<keyword evidence="4" id="KW-0808">Transferase</keyword>
<evidence type="ECO:0000259" key="10">
    <source>
        <dbReference type="Pfam" id="PF04095"/>
    </source>
</evidence>
<protein>
    <recommendedName>
        <fullName evidence="7">Nicotinamide phosphoribosyltransferase</fullName>
        <ecNumber evidence="6">2.4.2.12</ecNumber>
    </recommendedName>
</protein>
<evidence type="ECO:0000256" key="8">
    <source>
        <dbReference type="ARBA" id="ARBA00047835"/>
    </source>
</evidence>
<evidence type="ECO:0000259" key="11">
    <source>
        <dbReference type="Pfam" id="PF18127"/>
    </source>
</evidence>
<feature type="binding site" evidence="9">
    <location>
        <position position="224"/>
    </location>
    <ligand>
        <name>beta-nicotinamide D-ribonucleotide</name>
        <dbReference type="ChEBI" id="CHEBI:14649"/>
    </ligand>
</feature>
<comment type="catalytic activity">
    <reaction evidence="8">
        <text>beta-nicotinamide D-ribonucleotide + diphosphate = 5-phospho-alpha-D-ribose 1-diphosphate + nicotinamide + H(+)</text>
        <dbReference type="Rhea" id="RHEA:16149"/>
        <dbReference type="ChEBI" id="CHEBI:14649"/>
        <dbReference type="ChEBI" id="CHEBI:15378"/>
        <dbReference type="ChEBI" id="CHEBI:17154"/>
        <dbReference type="ChEBI" id="CHEBI:33019"/>
        <dbReference type="ChEBI" id="CHEBI:58017"/>
        <dbReference type="EC" id="2.4.2.12"/>
    </reaction>
    <physiologicalReaction direction="right-to-left" evidence="8">
        <dbReference type="Rhea" id="RHEA:16151"/>
    </physiologicalReaction>
</comment>
<dbReference type="InterPro" id="IPR041525">
    <property type="entry name" value="N/Namide_PRibTrfase"/>
</dbReference>
<dbReference type="InterPro" id="IPR041529">
    <property type="entry name" value="DUF5598"/>
</dbReference>
<dbReference type="EMBL" id="JALJOR010000005">
    <property type="protein sequence ID" value="KAK9816981.1"/>
    <property type="molecule type" value="Genomic_DNA"/>
</dbReference>
<proteinExistence type="inferred from homology"/>
<dbReference type="PIRSF" id="PIRSF005943">
    <property type="entry name" value="NMPRT"/>
    <property type="match status" value="1"/>
</dbReference>
<feature type="binding site" evidence="9">
    <location>
        <position position="390"/>
    </location>
    <ligand>
        <name>beta-nicotinamide D-ribonucleotide</name>
        <dbReference type="ChEBI" id="CHEBI:14649"/>
    </ligand>
</feature>
<keyword evidence="3" id="KW-0328">Glycosyltransferase</keyword>
<dbReference type="AlphaFoldDB" id="A0AAW1Q554"/>
<evidence type="ECO:0000256" key="1">
    <source>
        <dbReference type="ARBA" id="ARBA00010897"/>
    </source>
</evidence>
<feature type="binding site" evidence="9">
    <location>
        <begin position="351"/>
        <end position="352"/>
    </location>
    <ligand>
        <name>beta-nicotinamide D-ribonucleotide</name>
        <dbReference type="ChEBI" id="CHEBI:14649"/>
    </ligand>
</feature>
<organism evidence="12 13">
    <name type="scientific">[Myrmecia] bisecta</name>
    <dbReference type="NCBI Taxonomy" id="41462"/>
    <lineage>
        <taxon>Eukaryota</taxon>
        <taxon>Viridiplantae</taxon>
        <taxon>Chlorophyta</taxon>
        <taxon>core chlorophytes</taxon>
        <taxon>Trebouxiophyceae</taxon>
        <taxon>Trebouxiales</taxon>
        <taxon>Trebouxiaceae</taxon>
        <taxon>Myrmecia</taxon>
    </lineage>
</organism>
<dbReference type="InterPro" id="IPR036068">
    <property type="entry name" value="Nicotinate_pribotase-like_C"/>
</dbReference>
<reference evidence="12 13" key="1">
    <citation type="journal article" date="2024" name="Nat. Commun.">
        <title>Phylogenomics reveals the evolutionary origins of lichenization in chlorophyte algae.</title>
        <authorList>
            <person name="Puginier C."/>
            <person name="Libourel C."/>
            <person name="Otte J."/>
            <person name="Skaloud P."/>
            <person name="Haon M."/>
            <person name="Grisel S."/>
            <person name="Petersen M."/>
            <person name="Berrin J.G."/>
            <person name="Delaux P.M."/>
            <person name="Dal Grande F."/>
            <person name="Keller J."/>
        </authorList>
    </citation>
    <scope>NUCLEOTIDE SEQUENCE [LARGE SCALE GENOMIC DNA]</scope>
    <source>
        <strain evidence="12 13">SAG 2043</strain>
    </source>
</reference>
<evidence type="ECO:0000256" key="4">
    <source>
        <dbReference type="ARBA" id="ARBA00022679"/>
    </source>
</evidence>
<dbReference type="GO" id="GO:0047280">
    <property type="term" value="F:nicotinamide phosphoribosyltransferase activity"/>
    <property type="evidence" value="ECO:0007669"/>
    <property type="project" value="UniProtKB-EC"/>
</dbReference>
<dbReference type="Gene3D" id="3.20.20.70">
    <property type="entry name" value="Aldolase class I"/>
    <property type="match status" value="1"/>
</dbReference>
<sequence length="514" mass="56513">MAPGGFAAQDIFSQVPISVLTDSYKASHFLSYPEAQKMVAYGEFRSGYSKDTADTRLICYGIRYLLENFITRQWTLLDIERADSFYRTHLAPAQSLFPYPKELFLKFVKENNGYFPVRIEALPEGSCIHPHVPVYQITSENEYAPLCTWLETLLTMMWYPTTVATLSRRAKDVLEAGFEQSVDGGRHSPLLGSRLHDFGFRGCTTVEQSVIGGVAHLLNFNGSDTMSAAYYAQFVLNNGRPVGSSIPATEHSVMTSWPSEKEAIENMIIHFGTGLFACVMDSYDYAEALAEVVPAIAQKKIEAGGFMVLRPDSGDPVETILMALDAAEKVFGCDVNSKGYKVPRGCGVIQGDGIDIQILSRILDAVIAKGFSAQAVAFGMGGGLLQKVNRDTLSFATKLSHIVYADGSHVDIMKSPKSDTGKLSLPGVMAVKRVNGVPTAFPAEGGYVSPEENMLRVVYDKGPVKVDWEDFDALRKRVDTEWHALPKTASVISPPLQQKMKDVLARRTAEHPHV</sequence>
<feature type="binding site" evidence="9">
    <location>
        <position position="310"/>
    </location>
    <ligand>
        <name>diphosphate</name>
        <dbReference type="ChEBI" id="CHEBI:33019"/>
    </ligand>
</feature>
<evidence type="ECO:0000256" key="5">
    <source>
        <dbReference type="ARBA" id="ARBA00035007"/>
    </source>
</evidence>
<keyword evidence="2" id="KW-0662">Pyridine nucleotide biosynthesis</keyword>
<gene>
    <name evidence="12" type="ORF">WJX72_007792</name>
</gene>
<accession>A0AAW1Q554</accession>
<dbReference type="InterPro" id="IPR013785">
    <property type="entry name" value="Aldolase_TIM"/>
</dbReference>
<dbReference type="EC" id="2.4.2.12" evidence="6"/>
<dbReference type="Proteomes" id="UP001489004">
    <property type="component" value="Unassembled WGS sequence"/>
</dbReference>
<feature type="binding site" evidence="9">
    <location>
        <position position="251"/>
    </location>
    <ligand>
        <name>diphosphate</name>
        <dbReference type="ChEBI" id="CHEBI:33019"/>
    </ligand>
</feature>
<comment type="pathway">
    <text evidence="5">Cofactor biosynthesis; NAD(+) biosynthesis; nicotinamide D-ribonucleotide from 5-phospho-alpha-D-ribose 1-diphosphate and nicotinamide: step 1/1.</text>
</comment>
<comment type="caution">
    <text evidence="12">The sequence shown here is derived from an EMBL/GenBank/DDBJ whole genome shotgun (WGS) entry which is preliminary data.</text>
</comment>
<evidence type="ECO:0000313" key="12">
    <source>
        <dbReference type="EMBL" id="KAK9816981.1"/>
    </source>
</evidence>
<feature type="binding site" evidence="9">
    <location>
        <position position="382"/>
    </location>
    <ligand>
        <name>beta-nicotinamide D-ribonucleotide</name>
        <dbReference type="ChEBI" id="CHEBI:14649"/>
    </ligand>
</feature>
<dbReference type="Pfam" id="PF18127">
    <property type="entry name" value="NAMPT_N"/>
    <property type="match status" value="1"/>
</dbReference>
<dbReference type="Pfam" id="PF04095">
    <property type="entry name" value="NAPRTase"/>
    <property type="match status" value="1"/>
</dbReference>
<evidence type="ECO:0000256" key="3">
    <source>
        <dbReference type="ARBA" id="ARBA00022676"/>
    </source>
</evidence>
<name>A0AAW1Q554_9CHLO</name>
<feature type="binding site" evidence="9">
    <location>
        <begin position="310"/>
        <end position="312"/>
    </location>
    <ligand>
        <name>beta-nicotinamide D-ribonucleotide</name>
        <dbReference type="ChEBI" id="CHEBI:14649"/>
    </ligand>
</feature>
<evidence type="ECO:0000313" key="13">
    <source>
        <dbReference type="Proteomes" id="UP001489004"/>
    </source>
</evidence>
<evidence type="ECO:0000256" key="9">
    <source>
        <dbReference type="PIRSR" id="PIRSR005943-1"/>
    </source>
</evidence>
<dbReference type="PANTHER" id="PTHR43816">
    <property type="entry name" value="NICOTINAMIDE PHOSPHORIBOSYLTRANSFERASE"/>
    <property type="match status" value="1"/>
</dbReference>
<evidence type="ECO:0000256" key="6">
    <source>
        <dbReference type="ARBA" id="ARBA00035024"/>
    </source>
</evidence>
<evidence type="ECO:0000256" key="7">
    <source>
        <dbReference type="ARBA" id="ARBA00035036"/>
    </source>
</evidence>
<dbReference type="InterPro" id="IPR016471">
    <property type="entry name" value="Nicotinamide_PRibTrfase"/>
</dbReference>